<comment type="caution">
    <text evidence="2">The sequence shown here is derived from an EMBL/GenBank/DDBJ whole genome shotgun (WGS) entry which is preliminary data.</text>
</comment>
<reference evidence="2 3" key="1">
    <citation type="journal article" date="2013" name="Genome Announc.">
        <title>Draft Genome Sequence of the Cellulolytic Bacterium Clostridium papyrosolvens C7 (ATCC 700395).</title>
        <authorList>
            <person name="Zepeda V."/>
            <person name="Dassa B."/>
            <person name="Borovok I."/>
            <person name="Lamed R."/>
            <person name="Bayer E.A."/>
            <person name="Cate J.H."/>
        </authorList>
    </citation>
    <scope>NUCLEOTIDE SEQUENCE [LARGE SCALE GENOMIC DNA]</scope>
    <source>
        <strain evidence="2 3">C7</strain>
    </source>
</reference>
<dbReference type="PANTHER" id="PTHR42956">
    <property type="entry name" value="NITROGENASE IRON-MOLYBDENUM COFACTOR BIOSYNTHESIS PROTEIN NIFE"/>
    <property type="match status" value="1"/>
</dbReference>
<dbReference type="GO" id="GO:0016491">
    <property type="term" value="F:oxidoreductase activity"/>
    <property type="evidence" value="ECO:0007669"/>
    <property type="project" value="InterPro"/>
</dbReference>
<protein>
    <submittedName>
        <fullName evidence="2">Nitrogenase</fullName>
    </submittedName>
</protein>
<dbReference type="Pfam" id="PF00148">
    <property type="entry name" value="Oxidored_nitro"/>
    <property type="match status" value="1"/>
</dbReference>
<dbReference type="InterPro" id="IPR049939">
    <property type="entry name" value="NifE-like"/>
</dbReference>
<organism evidence="2 3">
    <name type="scientific">Ruminiclostridium papyrosolvens C7</name>
    <dbReference type="NCBI Taxonomy" id="1330534"/>
    <lineage>
        <taxon>Bacteria</taxon>
        <taxon>Bacillati</taxon>
        <taxon>Bacillota</taxon>
        <taxon>Clostridia</taxon>
        <taxon>Eubacteriales</taxon>
        <taxon>Oscillospiraceae</taxon>
        <taxon>Ruminiclostridium</taxon>
    </lineage>
</organism>
<dbReference type="Proteomes" id="UP000016860">
    <property type="component" value="Unassembled WGS sequence"/>
</dbReference>
<dbReference type="Gene3D" id="3.40.50.1980">
    <property type="entry name" value="Nitrogenase molybdenum iron protein domain"/>
    <property type="match status" value="1"/>
</dbReference>
<dbReference type="PANTHER" id="PTHR42956:SF1">
    <property type="entry name" value="NITROGENASE IRON-MOLYBDENUM COFACTOR BIOSYNTHESIS PROTEIN NIFE"/>
    <property type="match status" value="1"/>
</dbReference>
<evidence type="ECO:0000313" key="3">
    <source>
        <dbReference type="Proteomes" id="UP000016860"/>
    </source>
</evidence>
<sequence>MSNINIKSPEVQIREVRLGSIIGFEGTAGELVRCARAGNLQDKSRSFSQCMGCSSRNAFCQLSMIKDAVVINHAPVGCSGDFFGFNFTYRVGQMERNLPPAIGRYFNTNIEEKDTIFGATQKLEATIREVYSRLKPNAVFITTSCASSIIGDDVESVANNLTDELGIPVVACFCEGFRSKIWTTGFDSAYHSIVRKIVKPPRKKSNKVNIINFWGSHIFDELLKPLGYEPNYIVPFSTIADLEYISEAAATIQICPTLGTYFGAALEEIYGVPEIKAPPAYGISGTDDWMRELGKVLGRQEEVEKIIVKEHIRVIPILEEYRDKFNGKTAYVTAGASHGHALIALLRELGLSVQGAAIFHHDPVYDNGEPDSDTLLHTINTYGDVHNYNVCNKQAFELVNILNRIRPDIMIARHGGMTLWGAKLGIPTLLIGDEQFGFGYQGVLNYAERILETLDNREFVSNLAKHSSMPYTKWWLDQSPFSFLGGNVHVEVY</sequence>
<evidence type="ECO:0000313" key="2">
    <source>
        <dbReference type="EMBL" id="EPR13522.1"/>
    </source>
</evidence>
<dbReference type="EMBL" id="ATAY01000019">
    <property type="protein sequence ID" value="EPR13522.1"/>
    <property type="molecule type" value="Genomic_DNA"/>
</dbReference>
<proteinExistence type="predicted"/>
<dbReference type="SUPFAM" id="SSF53807">
    <property type="entry name" value="Helical backbone' metal receptor"/>
    <property type="match status" value="1"/>
</dbReference>
<evidence type="ECO:0000259" key="1">
    <source>
        <dbReference type="Pfam" id="PF00148"/>
    </source>
</evidence>
<dbReference type="RefSeq" id="WP_020814320.1">
    <property type="nucleotide sequence ID" value="NZ_ATAY01000019.1"/>
</dbReference>
<dbReference type="STRING" id="1330534.L323_03525"/>
<dbReference type="Gene3D" id="3.40.50.12380">
    <property type="entry name" value="Nitrogenase MoFe cofactor biosynthesis protein NifE, C-terminal"/>
    <property type="match status" value="1"/>
</dbReference>
<dbReference type="AlphaFoldDB" id="U4R4M5"/>
<feature type="domain" description="Nitrogenase/oxidoreductase component 1" evidence="1">
    <location>
        <begin position="58"/>
        <end position="454"/>
    </location>
</feature>
<dbReference type="OrthoDB" id="9767044at2"/>
<dbReference type="InterPro" id="IPR000510">
    <property type="entry name" value="Nase/OxRdtase_comp1"/>
</dbReference>
<name>U4R4M5_9FIRM</name>
<accession>U4R4M5</accession>
<gene>
    <name evidence="2" type="ORF">L323_03525</name>
</gene>
<dbReference type="PATRIC" id="fig|1330534.3.peg.703"/>